<keyword evidence="6" id="KW-0675">Receptor</keyword>
<reference evidence="10" key="1">
    <citation type="journal article" date="2020" name="Nat. Ecol. Evol.">
        <title>Deeply conserved synteny resolves early events in vertebrate evolution.</title>
        <authorList>
            <person name="Simakov O."/>
            <person name="Marletaz F."/>
            <person name="Yue J.X."/>
            <person name="O'Connell B."/>
            <person name="Jenkins J."/>
            <person name="Brandt A."/>
            <person name="Calef R."/>
            <person name="Tung C.H."/>
            <person name="Huang T.K."/>
            <person name="Schmutz J."/>
            <person name="Satoh N."/>
            <person name="Yu J.K."/>
            <person name="Putnam N.H."/>
            <person name="Green R.E."/>
            <person name="Rokhsar D.S."/>
        </authorList>
    </citation>
    <scope>NUCLEOTIDE SEQUENCE [LARGE SCALE GENOMIC DNA]</scope>
    <source>
        <strain evidence="10">S238N-H82</strain>
    </source>
</reference>
<dbReference type="GeneID" id="118425320"/>
<name>A0A9J7N4R6_BRAFL</name>
<keyword evidence="7" id="KW-0807">Transducer</keyword>
<dbReference type="GO" id="GO:0016020">
    <property type="term" value="C:membrane"/>
    <property type="evidence" value="ECO:0007669"/>
    <property type="project" value="UniProtKB-SubCell"/>
</dbReference>
<evidence type="ECO:0000256" key="2">
    <source>
        <dbReference type="ARBA" id="ARBA00022692"/>
    </source>
</evidence>
<organism evidence="10 11">
    <name type="scientific">Branchiostoma floridae</name>
    <name type="common">Florida lancelet</name>
    <name type="synonym">Amphioxus</name>
    <dbReference type="NCBI Taxonomy" id="7739"/>
    <lineage>
        <taxon>Eukaryota</taxon>
        <taxon>Metazoa</taxon>
        <taxon>Chordata</taxon>
        <taxon>Cephalochordata</taxon>
        <taxon>Leptocardii</taxon>
        <taxon>Amphioxiformes</taxon>
        <taxon>Branchiostomatidae</taxon>
        <taxon>Branchiostoma</taxon>
    </lineage>
</organism>
<evidence type="ECO:0000256" key="7">
    <source>
        <dbReference type="ARBA" id="ARBA00023224"/>
    </source>
</evidence>
<protein>
    <submittedName>
        <fullName evidence="11">Neuropeptide Y receptor type 1-like</fullName>
    </submittedName>
</protein>
<evidence type="ECO:0000256" key="5">
    <source>
        <dbReference type="ARBA" id="ARBA00023136"/>
    </source>
</evidence>
<feature type="transmembrane region" description="Helical" evidence="8">
    <location>
        <begin position="50"/>
        <end position="71"/>
    </location>
</feature>
<evidence type="ECO:0000313" key="11">
    <source>
        <dbReference type="RefSeq" id="XP_035690020.1"/>
    </source>
</evidence>
<dbReference type="RefSeq" id="XP_035690020.1">
    <property type="nucleotide sequence ID" value="XM_035834127.1"/>
</dbReference>
<dbReference type="SUPFAM" id="SSF81321">
    <property type="entry name" value="Family A G protein-coupled receptor-like"/>
    <property type="match status" value="1"/>
</dbReference>
<dbReference type="Gene3D" id="1.20.1070.10">
    <property type="entry name" value="Rhodopsin 7-helix transmembrane proteins"/>
    <property type="match status" value="1"/>
</dbReference>
<dbReference type="AlphaFoldDB" id="A0A9J7N4R6"/>
<feature type="transmembrane region" description="Helical" evidence="8">
    <location>
        <begin position="124"/>
        <end position="142"/>
    </location>
</feature>
<comment type="subcellular location">
    <subcellularLocation>
        <location evidence="1">Membrane</location>
        <topology evidence="1">Multi-pass membrane protein</topology>
    </subcellularLocation>
</comment>
<sequence>MEYLETLNLSEASLNASLAWLFEDGWGAADDGWGTAAPFLPRADLLAVSAVYGVVFLVGVVGNIAVGVSVCGVKELRTATNFFLLNLSVADLLVLLVCMPISLLETWVPFPWLLGEALCKLTPFFEVLVFQASILTMIAVSLS</sequence>
<evidence type="ECO:0000256" key="8">
    <source>
        <dbReference type="SAM" id="Phobius"/>
    </source>
</evidence>
<feature type="transmembrane region" description="Helical" evidence="8">
    <location>
        <begin position="83"/>
        <end position="104"/>
    </location>
</feature>
<evidence type="ECO:0000256" key="1">
    <source>
        <dbReference type="ARBA" id="ARBA00004141"/>
    </source>
</evidence>
<dbReference type="PANTHER" id="PTHR24243:SF233">
    <property type="entry name" value="THYROTROPIN-RELEASING HORMONE RECEPTOR"/>
    <property type="match status" value="1"/>
</dbReference>
<evidence type="ECO:0000256" key="4">
    <source>
        <dbReference type="ARBA" id="ARBA00023040"/>
    </source>
</evidence>
<keyword evidence="3 8" id="KW-1133">Transmembrane helix</keyword>
<keyword evidence="5 8" id="KW-0472">Membrane</keyword>
<dbReference type="Pfam" id="PF00001">
    <property type="entry name" value="7tm_1"/>
    <property type="match status" value="1"/>
</dbReference>
<reference evidence="11" key="2">
    <citation type="submission" date="2025-08" db="UniProtKB">
        <authorList>
            <consortium name="RefSeq"/>
        </authorList>
    </citation>
    <scope>IDENTIFICATION</scope>
    <source>
        <strain evidence="11">S238N-H82</strain>
        <tissue evidence="11">Testes</tissue>
    </source>
</reference>
<dbReference type="PRINTS" id="PR00237">
    <property type="entry name" value="GPCRRHODOPSN"/>
</dbReference>
<dbReference type="InterPro" id="IPR000276">
    <property type="entry name" value="GPCR_Rhodpsn"/>
</dbReference>
<evidence type="ECO:0000313" key="10">
    <source>
        <dbReference type="Proteomes" id="UP000001554"/>
    </source>
</evidence>
<proteinExistence type="predicted"/>
<dbReference type="OrthoDB" id="10553786at2759"/>
<keyword evidence="2 8" id="KW-0812">Transmembrane</keyword>
<dbReference type="PANTHER" id="PTHR24243">
    <property type="entry name" value="G-PROTEIN COUPLED RECEPTOR"/>
    <property type="match status" value="1"/>
</dbReference>
<keyword evidence="10" id="KW-1185">Reference proteome</keyword>
<dbReference type="KEGG" id="bfo:118425320"/>
<dbReference type="OMA" id="YETARYF"/>
<keyword evidence="4" id="KW-0297">G-protein coupled receptor</keyword>
<evidence type="ECO:0000256" key="6">
    <source>
        <dbReference type="ARBA" id="ARBA00023170"/>
    </source>
</evidence>
<dbReference type="Proteomes" id="UP000001554">
    <property type="component" value="Chromosome 11"/>
</dbReference>
<evidence type="ECO:0000256" key="3">
    <source>
        <dbReference type="ARBA" id="ARBA00022989"/>
    </source>
</evidence>
<dbReference type="GO" id="GO:0004930">
    <property type="term" value="F:G protein-coupled receptor activity"/>
    <property type="evidence" value="ECO:0007669"/>
    <property type="project" value="UniProtKB-KW"/>
</dbReference>
<dbReference type="InterPro" id="IPR017452">
    <property type="entry name" value="GPCR_Rhodpsn_7TM"/>
</dbReference>
<feature type="domain" description="G-protein coupled receptors family 1 profile" evidence="9">
    <location>
        <begin position="62"/>
        <end position="143"/>
    </location>
</feature>
<dbReference type="PROSITE" id="PS50262">
    <property type="entry name" value="G_PROTEIN_RECEP_F1_2"/>
    <property type="match status" value="1"/>
</dbReference>
<gene>
    <name evidence="11" type="primary">LOC118425320</name>
</gene>
<accession>A0A9J7N4R6</accession>
<evidence type="ECO:0000259" key="9">
    <source>
        <dbReference type="PROSITE" id="PS50262"/>
    </source>
</evidence>